<dbReference type="EMBL" id="JAEUBF010001112">
    <property type="protein sequence ID" value="KAH3672872.1"/>
    <property type="molecule type" value="Genomic_DNA"/>
</dbReference>
<sequence>MQTISQLLRLRILLLLLLFYQTSNVFGEVLTDQIFETDLNKRATNYGYSLIDAKFMDSTGYFGVWADDDAISNGGRYYDFLLRTWGNLTTVNLKSTSSTRKSLGNNYYTDNFYINSQFPINITDVRFRYDVGYRSAIAFGRSSNNQTFIKRAYDTGVISAETISIYNPNVIRAFPISSTGIEYTVEWVLGGVDTNNLNGNLIQLEEGDGHFSARIPCNLTFPTTSLPTSGYQLNINSYSITGIGLPTALRNQLLESYGGSLGANTYMSRFNNIQCPSSYPTYINIYIGDQAFQIPYNQLVVQSGTTCTLLAYEDTTTSNTITIGSLLLANTYVYYDQANRQLGIGNLTRSSTLSIKKSTDVNIPWVYPSCQVISSSSSSSSASSSVSSGHSSSSASSSRESSSASSGSGTGGPSTTASGSSSGHPSSSASSTTESGSSSGHSSSSASSSSASSSRESSSASSGSGTGGPSTTASGSSSGHSSSSASSTTASGSLSGHSSSSASSSRESSSASSGSSTGGPSTTESGSLSGHSSSSALSSGESSSASSGSSTGGPSTTESGSAPSGSGTGGPSTTASGSSSGHSSSSASSTTESGSGPSGSSTGGPSTTESGSSSRSNSVNTSNTESGVSSPDFSTVSPSHTGSGLGPSLSSSGIPPSSNLPTSSDFSSTGSKLTSTDTSYSTPSSLEPTSISTSSPVSIPSTASNDLSSTSGLPYPIITGYFVEGGAQWEIIVFGHTVPIDDIYIEGHNDRGNFLYSTGDILIDNSLKDHLTYDSSSAYYARWNQPIEEGSTFVLKLNSELTGAGPYINRVQVLVSDGIGQHLQKRDISSFDLSFTLSDLSGSLSYTTTNTNGQGTSESGLVSSTPATKSEDRFSNGDSRPNESSDSLSYTTTNTNGEGTSESGSVTTTPATNSENLSSNGNSKTIVSSVSYSNVGSVFSATATVLESSIYEGLAAPLVDISLISIILSFLLGAFF</sequence>
<feature type="compositionally biased region" description="Polar residues" evidence="1">
    <location>
        <begin position="910"/>
        <end position="921"/>
    </location>
</feature>
<feature type="signal peptide" evidence="3">
    <location>
        <begin position="1"/>
        <end position="27"/>
    </location>
</feature>
<dbReference type="Gene3D" id="2.40.70.10">
    <property type="entry name" value="Acid Proteases"/>
    <property type="match status" value="1"/>
</dbReference>
<organism evidence="4 5">
    <name type="scientific">Wickerhamomyces mucosus</name>
    <dbReference type="NCBI Taxonomy" id="1378264"/>
    <lineage>
        <taxon>Eukaryota</taxon>
        <taxon>Fungi</taxon>
        <taxon>Dikarya</taxon>
        <taxon>Ascomycota</taxon>
        <taxon>Saccharomycotina</taxon>
        <taxon>Saccharomycetes</taxon>
        <taxon>Phaffomycetales</taxon>
        <taxon>Wickerhamomycetaceae</taxon>
        <taxon>Wickerhamomyces</taxon>
    </lineage>
</organism>
<feature type="compositionally biased region" description="Polar residues" evidence="1">
    <location>
        <begin position="662"/>
        <end position="673"/>
    </location>
</feature>
<feature type="compositionally biased region" description="Low complexity" evidence="1">
    <location>
        <begin position="378"/>
        <end position="630"/>
    </location>
</feature>
<dbReference type="InterPro" id="IPR021109">
    <property type="entry name" value="Peptidase_aspartic_dom_sf"/>
</dbReference>
<reference evidence="4" key="2">
    <citation type="submission" date="2021-01" db="EMBL/GenBank/DDBJ databases">
        <authorList>
            <person name="Schikora-Tamarit M.A."/>
        </authorList>
    </citation>
    <scope>NUCLEOTIDE SEQUENCE</scope>
    <source>
        <strain evidence="4">CBS6341</strain>
    </source>
</reference>
<dbReference type="Proteomes" id="UP000769528">
    <property type="component" value="Unassembled WGS sequence"/>
</dbReference>
<keyword evidence="2" id="KW-0472">Membrane</keyword>
<protein>
    <recommendedName>
        <fullName evidence="6">Peptidase A1 domain-containing protein</fullName>
    </recommendedName>
</protein>
<dbReference type="AlphaFoldDB" id="A0A9P8PIT8"/>
<evidence type="ECO:0008006" key="6">
    <source>
        <dbReference type="Google" id="ProtNLM"/>
    </source>
</evidence>
<feature type="compositionally biased region" description="Low complexity" evidence="1">
    <location>
        <begin position="637"/>
        <end position="661"/>
    </location>
</feature>
<evidence type="ECO:0000313" key="4">
    <source>
        <dbReference type="EMBL" id="KAH3672872.1"/>
    </source>
</evidence>
<reference evidence="4" key="1">
    <citation type="journal article" date="2021" name="Open Biol.">
        <title>Shared evolutionary footprints suggest mitochondrial oxidative damage underlies multiple complex I losses in fungi.</title>
        <authorList>
            <person name="Schikora-Tamarit M.A."/>
            <person name="Marcet-Houben M."/>
            <person name="Nosek J."/>
            <person name="Gabaldon T."/>
        </authorList>
    </citation>
    <scope>NUCLEOTIDE SEQUENCE</scope>
    <source>
        <strain evidence="4">CBS6341</strain>
    </source>
</reference>
<keyword evidence="5" id="KW-1185">Reference proteome</keyword>
<keyword evidence="2" id="KW-0812">Transmembrane</keyword>
<evidence type="ECO:0000256" key="3">
    <source>
        <dbReference type="SAM" id="SignalP"/>
    </source>
</evidence>
<proteinExistence type="predicted"/>
<feature type="compositionally biased region" description="Polar residues" evidence="1">
    <location>
        <begin position="848"/>
        <end position="868"/>
    </location>
</feature>
<evidence type="ECO:0000256" key="1">
    <source>
        <dbReference type="SAM" id="MobiDB-lite"/>
    </source>
</evidence>
<dbReference type="OrthoDB" id="3981238at2759"/>
<feature type="chain" id="PRO_5040172797" description="Peptidase A1 domain-containing protein" evidence="3">
    <location>
        <begin position="28"/>
        <end position="976"/>
    </location>
</feature>
<name>A0A9P8PIT8_9ASCO</name>
<keyword evidence="2" id="KW-1133">Transmembrane helix</keyword>
<accession>A0A9P8PIT8</accession>
<feature type="compositionally biased region" description="Low complexity" evidence="1">
    <location>
        <begin position="674"/>
        <end position="704"/>
    </location>
</feature>
<feature type="region of interest" description="Disordered" evidence="1">
    <location>
        <begin position="848"/>
        <end position="921"/>
    </location>
</feature>
<feature type="region of interest" description="Disordered" evidence="1">
    <location>
        <begin position="378"/>
        <end position="708"/>
    </location>
</feature>
<keyword evidence="3" id="KW-0732">Signal</keyword>
<evidence type="ECO:0000256" key="2">
    <source>
        <dbReference type="SAM" id="Phobius"/>
    </source>
</evidence>
<feature type="transmembrane region" description="Helical" evidence="2">
    <location>
        <begin position="954"/>
        <end position="975"/>
    </location>
</feature>
<feature type="compositionally biased region" description="Low complexity" evidence="1">
    <location>
        <begin position="891"/>
        <end position="909"/>
    </location>
</feature>
<feature type="compositionally biased region" description="Basic and acidic residues" evidence="1">
    <location>
        <begin position="869"/>
        <end position="883"/>
    </location>
</feature>
<evidence type="ECO:0000313" key="5">
    <source>
        <dbReference type="Proteomes" id="UP000769528"/>
    </source>
</evidence>
<comment type="caution">
    <text evidence="4">The sequence shown here is derived from an EMBL/GenBank/DDBJ whole genome shotgun (WGS) entry which is preliminary data.</text>
</comment>
<gene>
    <name evidence="4" type="ORF">WICMUC_004094</name>
</gene>
<dbReference type="SUPFAM" id="SSF50630">
    <property type="entry name" value="Acid proteases"/>
    <property type="match status" value="1"/>
</dbReference>